<proteinExistence type="predicted"/>
<evidence type="ECO:0000313" key="2">
    <source>
        <dbReference type="Proteomes" id="UP000617531"/>
    </source>
</evidence>
<dbReference type="Proteomes" id="UP000617531">
    <property type="component" value="Unassembled WGS sequence"/>
</dbReference>
<dbReference type="AlphaFoldDB" id="A0A8J3GNC4"/>
<organism evidence="1 2">
    <name type="scientific">Pseudolysinimonas yzui</name>
    <dbReference type="NCBI Taxonomy" id="2708254"/>
    <lineage>
        <taxon>Bacteria</taxon>
        <taxon>Bacillati</taxon>
        <taxon>Actinomycetota</taxon>
        <taxon>Actinomycetes</taxon>
        <taxon>Micrococcales</taxon>
        <taxon>Microbacteriaceae</taxon>
        <taxon>Pseudolysinimonas</taxon>
    </lineage>
</organism>
<gene>
    <name evidence="1" type="ORF">GCM10011600_04090</name>
</gene>
<dbReference type="EMBL" id="BNAI01000001">
    <property type="protein sequence ID" value="GHF06665.1"/>
    <property type="molecule type" value="Genomic_DNA"/>
</dbReference>
<name>A0A8J3GNC4_9MICO</name>
<sequence>MQERGLLVAAGPLPDEPGVGMTIVRADDGVDVVALATVDDGSVAGGFLTVEVRPWDVRFTG</sequence>
<evidence type="ECO:0000313" key="1">
    <source>
        <dbReference type="EMBL" id="GHF06665.1"/>
    </source>
</evidence>
<protein>
    <submittedName>
        <fullName evidence="1">Uncharacterized protein</fullName>
    </submittedName>
</protein>
<accession>A0A8J3GNC4</accession>
<reference evidence="1" key="1">
    <citation type="journal article" date="2014" name="Int. J. Syst. Evol. Microbiol.">
        <title>Complete genome sequence of Corynebacterium casei LMG S-19264T (=DSM 44701T), isolated from a smear-ripened cheese.</title>
        <authorList>
            <consortium name="US DOE Joint Genome Institute (JGI-PGF)"/>
            <person name="Walter F."/>
            <person name="Albersmeier A."/>
            <person name="Kalinowski J."/>
            <person name="Ruckert C."/>
        </authorList>
    </citation>
    <scope>NUCLEOTIDE SEQUENCE</scope>
    <source>
        <strain evidence="1">CGMCC 1.16548</strain>
    </source>
</reference>
<reference evidence="1" key="2">
    <citation type="submission" date="2020-09" db="EMBL/GenBank/DDBJ databases">
        <authorList>
            <person name="Sun Q."/>
            <person name="Zhou Y."/>
        </authorList>
    </citation>
    <scope>NUCLEOTIDE SEQUENCE</scope>
    <source>
        <strain evidence="1">CGMCC 1.16548</strain>
    </source>
</reference>
<keyword evidence="2" id="KW-1185">Reference proteome</keyword>
<comment type="caution">
    <text evidence="1">The sequence shown here is derived from an EMBL/GenBank/DDBJ whole genome shotgun (WGS) entry which is preliminary data.</text>
</comment>